<dbReference type="Proteomes" id="UP000295506">
    <property type="component" value="Unassembled WGS sequence"/>
</dbReference>
<dbReference type="EMBL" id="SOBK01000001">
    <property type="protein sequence ID" value="TDT92280.1"/>
    <property type="molecule type" value="Genomic_DNA"/>
</dbReference>
<evidence type="ECO:0008006" key="3">
    <source>
        <dbReference type="Google" id="ProtNLM"/>
    </source>
</evidence>
<dbReference type="SUPFAM" id="SSF56349">
    <property type="entry name" value="DNA breaking-rejoining enzymes"/>
    <property type="match status" value="1"/>
</dbReference>
<organism evidence="1 2">
    <name type="scientific">Pseudodesulfovibrio indicus</name>
    <dbReference type="NCBI Taxonomy" id="1716143"/>
    <lineage>
        <taxon>Bacteria</taxon>
        <taxon>Pseudomonadati</taxon>
        <taxon>Thermodesulfobacteriota</taxon>
        <taxon>Desulfovibrionia</taxon>
        <taxon>Desulfovibrionales</taxon>
        <taxon>Desulfovibrionaceae</taxon>
    </lineage>
</organism>
<accession>A0AA94PRQ4</accession>
<reference evidence="1 2" key="1">
    <citation type="submission" date="2019-03" db="EMBL/GenBank/DDBJ databases">
        <title>Genomic Encyclopedia of Type Strains, Phase IV (KMG-IV): sequencing the most valuable type-strain genomes for metagenomic binning, comparative biology and taxonomic classification.</title>
        <authorList>
            <person name="Goeker M."/>
        </authorList>
    </citation>
    <scope>NUCLEOTIDE SEQUENCE [LARGE SCALE GENOMIC DNA]</scope>
    <source>
        <strain evidence="1 2">DSM 101483</strain>
    </source>
</reference>
<dbReference type="AlphaFoldDB" id="A0AA94PRQ4"/>
<dbReference type="InterPro" id="IPR011010">
    <property type="entry name" value="DNA_brk_join_enz"/>
</dbReference>
<evidence type="ECO:0000313" key="2">
    <source>
        <dbReference type="Proteomes" id="UP000295506"/>
    </source>
</evidence>
<proteinExistence type="predicted"/>
<comment type="caution">
    <text evidence="1">The sequence shown here is derived from an EMBL/GenBank/DDBJ whole genome shotgun (WGS) entry which is preliminary data.</text>
</comment>
<name>A0AA94PRQ4_9BACT</name>
<dbReference type="GO" id="GO:0003677">
    <property type="term" value="F:DNA binding"/>
    <property type="evidence" value="ECO:0007669"/>
    <property type="project" value="InterPro"/>
</dbReference>
<dbReference type="RefSeq" id="WP_133987106.1">
    <property type="nucleotide sequence ID" value="NZ_CP014206.1"/>
</dbReference>
<gene>
    <name evidence="1" type="ORF">EDC59_101686</name>
</gene>
<evidence type="ECO:0000313" key="1">
    <source>
        <dbReference type="EMBL" id="TDT92280.1"/>
    </source>
</evidence>
<protein>
    <recommendedName>
        <fullName evidence="3">Integrase</fullName>
    </recommendedName>
</protein>
<sequence>MSKAQIILFKPKREVDAIENVSAFIEMAKNELTVFGADLDWDATTWDMSDHYKSRGGVYRNLIWGNWDTNRHSTGEPLQAPLGDFAKAYIRYSQGLKKNKSPHAPLNAFRALERVLLEMSLAPCITQVTVDVLNRSQSLLSKRYKNGARDGQALQKLSAFLNENRMLIYPPFQWKHSIRREKTDNVDFNGDGTDKLPTDTCLYAIADVFHSSSDPVNRLAAGIAIILLSNPCRVGEVLTLDKDCLVHGHQGKSDGLGLRIFPEKGGEPFVKPIQGVWRDILQDVVDEVLELSTEGRKIAKWYEDNPTQMYLPPEFSPLRGEEYIDSTTAMKLLKVSSTTLSSGIVSKHGIMLEYGGYMKPKLMRFSDLEKFVLTLLPKDFPFRHQSSGLKYSDSLFVFPYNFFRSYDTYSSVMVQKLVYSTLSNLYGAETGHESGKSIFEKYGLYEPDGSKIRFRPHSARHYQDSLLDHSHVSQTFRAFYAGRKDVRQNEAYSHASLLDKADKSLGIYDQSQLSPANVDSSLDVFNQPEALAGLLRTHYEDTVHVTDVGYCVMGSERICDKFNDHLLCSDHVYIKGDVRLYANLPERVRFYENLVENRKLTMLPTGVDVALKHDEQTLYVLKSILAVLSDKTVPDGSFFRLLPGSDYSRMRLAYYKRNNKLLGQTNSATIPLIKVGELCLRT</sequence>